<dbReference type="RefSeq" id="WP_234847079.1">
    <property type="nucleotide sequence ID" value="NZ_BAAART010000097.1"/>
</dbReference>
<feature type="region of interest" description="Disordered" evidence="3">
    <location>
        <begin position="1"/>
        <end position="38"/>
    </location>
</feature>
<dbReference type="SUPFAM" id="SSF52777">
    <property type="entry name" value="CoA-dependent acyltransferases"/>
    <property type="match status" value="1"/>
</dbReference>
<dbReference type="InterPro" id="IPR042099">
    <property type="entry name" value="ANL_N_sf"/>
</dbReference>
<proteinExistence type="predicted"/>
<keyword evidence="6" id="KW-1185">Reference proteome</keyword>
<gene>
    <name evidence="5" type="ORF">GCM10010104_45820</name>
</gene>
<dbReference type="InterPro" id="IPR009081">
    <property type="entry name" value="PP-bd_ACP"/>
</dbReference>
<feature type="domain" description="Carrier" evidence="4">
    <location>
        <begin position="824"/>
        <end position="899"/>
    </location>
</feature>
<dbReference type="InterPro" id="IPR025110">
    <property type="entry name" value="AMP-bd_C"/>
</dbReference>
<accession>A0ABP5QU04</accession>
<dbReference type="Pfam" id="PF00550">
    <property type="entry name" value="PP-binding"/>
    <property type="match status" value="1"/>
</dbReference>
<evidence type="ECO:0000256" key="1">
    <source>
        <dbReference type="ARBA" id="ARBA00022450"/>
    </source>
</evidence>
<dbReference type="Gene3D" id="3.30.300.30">
    <property type="match status" value="1"/>
</dbReference>
<evidence type="ECO:0000259" key="4">
    <source>
        <dbReference type="PROSITE" id="PS50075"/>
    </source>
</evidence>
<evidence type="ECO:0000313" key="6">
    <source>
        <dbReference type="Proteomes" id="UP001501474"/>
    </source>
</evidence>
<dbReference type="CDD" id="cd05930">
    <property type="entry name" value="A_NRPS"/>
    <property type="match status" value="1"/>
</dbReference>
<dbReference type="SMART" id="SM00823">
    <property type="entry name" value="PKS_PP"/>
    <property type="match status" value="1"/>
</dbReference>
<organism evidence="5 6">
    <name type="scientific">Streptomyces indiaensis</name>
    <dbReference type="NCBI Taxonomy" id="284033"/>
    <lineage>
        <taxon>Bacteria</taxon>
        <taxon>Bacillati</taxon>
        <taxon>Actinomycetota</taxon>
        <taxon>Actinomycetes</taxon>
        <taxon>Kitasatosporales</taxon>
        <taxon>Streptomycetaceae</taxon>
        <taxon>Streptomyces</taxon>
    </lineage>
</organism>
<feature type="compositionally biased region" description="Low complexity" evidence="3">
    <location>
        <begin position="13"/>
        <end position="29"/>
    </location>
</feature>
<dbReference type="Pfam" id="PF13193">
    <property type="entry name" value="AMP-binding_C"/>
    <property type="match status" value="1"/>
</dbReference>
<protein>
    <recommendedName>
        <fullName evidence="4">Carrier domain-containing protein</fullName>
    </recommendedName>
</protein>
<reference evidence="6" key="1">
    <citation type="journal article" date="2019" name="Int. J. Syst. Evol. Microbiol.">
        <title>The Global Catalogue of Microorganisms (GCM) 10K type strain sequencing project: providing services to taxonomists for standard genome sequencing and annotation.</title>
        <authorList>
            <consortium name="The Broad Institute Genomics Platform"/>
            <consortium name="The Broad Institute Genome Sequencing Center for Infectious Disease"/>
            <person name="Wu L."/>
            <person name="Ma J."/>
        </authorList>
    </citation>
    <scope>NUCLEOTIDE SEQUENCE [LARGE SCALE GENOMIC DNA]</scope>
    <source>
        <strain evidence="6">JCM 3053</strain>
    </source>
</reference>
<dbReference type="InterPro" id="IPR000873">
    <property type="entry name" value="AMP-dep_synth/lig_dom"/>
</dbReference>
<dbReference type="Gene3D" id="3.30.559.30">
    <property type="entry name" value="Nonribosomal peptide synthetase, condensation domain"/>
    <property type="match status" value="1"/>
</dbReference>
<dbReference type="InterPro" id="IPR020806">
    <property type="entry name" value="PKS_PP-bd"/>
</dbReference>
<dbReference type="SUPFAM" id="SSF47336">
    <property type="entry name" value="ACP-like"/>
    <property type="match status" value="1"/>
</dbReference>
<dbReference type="Proteomes" id="UP001501474">
    <property type="component" value="Unassembled WGS sequence"/>
</dbReference>
<dbReference type="InterPro" id="IPR045851">
    <property type="entry name" value="AMP-bd_C_sf"/>
</dbReference>
<dbReference type="InterPro" id="IPR036736">
    <property type="entry name" value="ACP-like_sf"/>
</dbReference>
<dbReference type="SUPFAM" id="SSF56801">
    <property type="entry name" value="Acetyl-CoA synthetase-like"/>
    <property type="match status" value="1"/>
</dbReference>
<evidence type="ECO:0000256" key="2">
    <source>
        <dbReference type="ARBA" id="ARBA00022553"/>
    </source>
</evidence>
<name>A0ABP5QU04_9ACTN</name>
<sequence length="933" mass="97389">MAWPSLASEGRMSPADASISPSGPSGSPATVSQEETHDRWAAQVRAACARHPLGLPDAGNSAPQDAGTVRSTTLPIEASLTDAVRDTARRHATTPNTVGLAALALALARRAGTAPAVIDTFTEDSAEAVPVLARIPAGATRSTLLTEIRRSCEESAARLSGRRDLPARRVLFRHTAAGSTPAPLPPGTGHELTTGFREHEDAAELTAEYDSSRYSEADIRRFLTEVRTALSALSAAEDRLLDDIPLVVGAEREALLALGRGAPLTESEPEPVHVSVRRLAAEIPGDMAVVSGTDRIDYAGLDAWAGAVSGRLQDLGVVPGDRVGVFAEPSVAMVAAVLGVLRTGAAYVPVDPSHPDERVAAVFSDASVAAVVTTGRLQPRAATLGLRTVDAEDAEASTAHPARPQPVPAEACTAGPLPLLSEPATPAPPPVAPAAHDAAYLIYTSGTTGEPKGVVVEHGQLAASTLARRTVYPGRPVFLLVSPLAFDSSAAGLWGTLTAGGRLVIARPDEVRDPERLVALVEEHDVTHLLCVPSLHSVLLDAAERVGAHRLRSLTTVTVAGEPLPESLRGRHFGVLGDEVSLVNEYGPTETTVWASYRHVSRTARPDIGGPVPGAALYVLDDHQRLLPPGVTGELVIGGAGVARGYFGRPDATERAFVPDPFAGNGARMYRTGDLARWSAEGTLEFLGRRDHQVKIRGHRVELGAVETALGRVPEVRDAVVVPDDTRTSLVAFVLAPPGTEPERLRAALAGTLPPALLPSRFRILDSFPRTVNGKADRAALAAKAAQPPSATAPATDAASTTGTTAATATATNAAQAPTAPATPAPADLTARVAAAWAEVLGTTEVPPAVNFFDLGGHSLLMFKLQDALEAHTGVRPSPVDLFRHTTVTAQAGLIRDSGGTDGSVIPQPRGLDRRSLALEARRKRASRLEEAR</sequence>
<dbReference type="InterPro" id="IPR010071">
    <property type="entry name" value="AA_adenyl_dom"/>
</dbReference>
<dbReference type="InterPro" id="IPR020845">
    <property type="entry name" value="AMP-binding_CS"/>
</dbReference>
<dbReference type="PANTHER" id="PTHR45527">
    <property type="entry name" value="NONRIBOSOMAL PEPTIDE SYNTHETASE"/>
    <property type="match status" value="1"/>
</dbReference>
<feature type="region of interest" description="Disordered" evidence="3">
    <location>
        <begin position="783"/>
        <end position="805"/>
    </location>
</feature>
<keyword evidence="1" id="KW-0596">Phosphopantetheine</keyword>
<dbReference type="NCBIfam" id="TIGR01733">
    <property type="entry name" value="AA-adenyl-dom"/>
    <property type="match status" value="1"/>
</dbReference>
<evidence type="ECO:0000313" key="5">
    <source>
        <dbReference type="EMBL" id="GAA2244470.1"/>
    </source>
</evidence>
<comment type="caution">
    <text evidence="5">The sequence shown here is derived from an EMBL/GenBank/DDBJ whole genome shotgun (WGS) entry which is preliminary data.</text>
</comment>
<dbReference type="Gene3D" id="1.10.1200.10">
    <property type="entry name" value="ACP-like"/>
    <property type="match status" value="1"/>
</dbReference>
<evidence type="ECO:0000256" key="3">
    <source>
        <dbReference type="SAM" id="MobiDB-lite"/>
    </source>
</evidence>
<dbReference type="PANTHER" id="PTHR45527:SF1">
    <property type="entry name" value="FATTY ACID SYNTHASE"/>
    <property type="match status" value="1"/>
</dbReference>
<dbReference type="PROSITE" id="PS50075">
    <property type="entry name" value="CARRIER"/>
    <property type="match status" value="1"/>
</dbReference>
<dbReference type="Pfam" id="PF00501">
    <property type="entry name" value="AMP-binding"/>
    <property type="match status" value="1"/>
</dbReference>
<dbReference type="Gene3D" id="3.40.50.12780">
    <property type="entry name" value="N-terminal domain of ligase-like"/>
    <property type="match status" value="1"/>
</dbReference>
<dbReference type="EMBL" id="BAAART010000097">
    <property type="protein sequence ID" value="GAA2244470.1"/>
    <property type="molecule type" value="Genomic_DNA"/>
</dbReference>
<keyword evidence="2" id="KW-0597">Phosphoprotein</keyword>
<dbReference type="PROSITE" id="PS00455">
    <property type="entry name" value="AMP_BINDING"/>
    <property type="match status" value="1"/>
</dbReference>